<name>A0ABT2T8J6_9FIRM</name>
<protein>
    <submittedName>
        <fullName evidence="2">ABC-2 transporter permease</fullName>
    </submittedName>
</protein>
<keyword evidence="1" id="KW-0812">Transmembrane</keyword>
<dbReference type="EMBL" id="JAOQJX010000001">
    <property type="protein sequence ID" value="MCU6746316.1"/>
    <property type="molecule type" value="Genomic_DNA"/>
</dbReference>
<organism evidence="2 3">
    <name type="scientific">Faecalicatena acetigenes</name>
    <dbReference type="NCBI Taxonomy" id="2981790"/>
    <lineage>
        <taxon>Bacteria</taxon>
        <taxon>Bacillati</taxon>
        <taxon>Bacillota</taxon>
        <taxon>Clostridia</taxon>
        <taxon>Lachnospirales</taxon>
        <taxon>Lachnospiraceae</taxon>
        <taxon>Faecalicatena</taxon>
    </lineage>
</organism>
<proteinExistence type="predicted"/>
<keyword evidence="1" id="KW-1133">Transmembrane helix</keyword>
<keyword evidence="1" id="KW-0472">Membrane</keyword>
<evidence type="ECO:0000313" key="3">
    <source>
        <dbReference type="Proteomes" id="UP001652394"/>
    </source>
</evidence>
<evidence type="ECO:0000313" key="2">
    <source>
        <dbReference type="EMBL" id="MCU6746316.1"/>
    </source>
</evidence>
<dbReference type="Pfam" id="PF13346">
    <property type="entry name" value="ABC2_membrane_5"/>
    <property type="match status" value="1"/>
</dbReference>
<dbReference type="InterPro" id="IPR025699">
    <property type="entry name" value="ABC2_memb-like"/>
</dbReference>
<gene>
    <name evidence="2" type="ORF">OCV51_01350</name>
</gene>
<accession>A0ABT2T8J6</accession>
<feature type="transmembrane region" description="Helical" evidence="1">
    <location>
        <begin position="38"/>
        <end position="57"/>
    </location>
</feature>
<feature type="transmembrane region" description="Helical" evidence="1">
    <location>
        <begin position="188"/>
        <end position="210"/>
    </location>
</feature>
<keyword evidence="3" id="KW-1185">Reference proteome</keyword>
<evidence type="ECO:0000256" key="1">
    <source>
        <dbReference type="SAM" id="Phobius"/>
    </source>
</evidence>
<feature type="transmembrane region" description="Helical" evidence="1">
    <location>
        <begin position="117"/>
        <end position="137"/>
    </location>
</feature>
<dbReference type="Proteomes" id="UP001652394">
    <property type="component" value="Unassembled WGS sequence"/>
</dbReference>
<feature type="transmembrane region" description="Helical" evidence="1">
    <location>
        <begin position="82"/>
        <end position="105"/>
    </location>
</feature>
<comment type="caution">
    <text evidence="2">The sequence shown here is derived from an EMBL/GenBank/DDBJ whole genome shotgun (WGS) entry which is preliminary data.</text>
</comment>
<feature type="transmembrane region" description="Helical" evidence="1">
    <location>
        <begin position="149"/>
        <end position="168"/>
    </location>
</feature>
<dbReference type="RefSeq" id="WP_059068952.1">
    <property type="nucleotide sequence ID" value="NZ_JAOQJX010000001.1"/>
</dbReference>
<sequence>MKGLLLKDFYIAKLQKTFGILILVMGIAFSFLWESPSYMVGFLTFIATIFVLTTISYDEFDNGYAFLFTLPISRKLYVSEKYVFALLYGGGTWCVTTALAAAYAAVSGRLALDAEWLMGYMVYLGFVLLIISVTVPVQLKFGGNKGRTAMIITLGGLFLVCYGSIYILKKAGINIEEIFSRLSTMGTAALWITGFVILILILFFSFGLSVQIMKKKEF</sequence>
<reference evidence="2 3" key="1">
    <citation type="journal article" date="2021" name="ISME Commun">
        <title>Automated analysis of genomic sequences facilitates high-throughput and comprehensive description of bacteria.</title>
        <authorList>
            <person name="Hitch T.C.A."/>
        </authorList>
    </citation>
    <scope>NUCLEOTIDE SEQUENCE [LARGE SCALE GENOMIC DNA]</scope>
    <source>
        <strain evidence="2 3">H2_18</strain>
    </source>
</reference>
<feature type="transmembrane region" description="Helical" evidence="1">
    <location>
        <begin position="12"/>
        <end position="32"/>
    </location>
</feature>